<protein>
    <recommendedName>
        <fullName evidence="5">DUF1795 domain-containing protein</fullName>
    </recommendedName>
</protein>
<feature type="transmembrane region" description="Helical" evidence="2">
    <location>
        <begin position="86"/>
        <end position="108"/>
    </location>
</feature>
<organism evidence="3 4">
    <name type="scientific">Microtetraspora glauca</name>
    <dbReference type="NCBI Taxonomy" id="1996"/>
    <lineage>
        <taxon>Bacteria</taxon>
        <taxon>Bacillati</taxon>
        <taxon>Actinomycetota</taxon>
        <taxon>Actinomycetes</taxon>
        <taxon>Streptosporangiales</taxon>
        <taxon>Streptosporangiaceae</taxon>
        <taxon>Microtetraspora</taxon>
    </lineage>
</organism>
<name>A0ABV3GDR8_MICGL</name>
<comment type="caution">
    <text evidence="3">The sequence shown here is derived from an EMBL/GenBank/DDBJ whole genome shotgun (WGS) entry which is preliminary data.</text>
</comment>
<evidence type="ECO:0008006" key="5">
    <source>
        <dbReference type="Google" id="ProtNLM"/>
    </source>
</evidence>
<accession>A0ABV3GDR8</accession>
<reference evidence="3 4" key="1">
    <citation type="submission" date="2024-06" db="EMBL/GenBank/DDBJ databases">
        <title>The Natural Products Discovery Center: Release of the First 8490 Sequenced Strains for Exploring Actinobacteria Biosynthetic Diversity.</title>
        <authorList>
            <person name="Kalkreuter E."/>
            <person name="Kautsar S.A."/>
            <person name="Yang D."/>
            <person name="Bader C.D."/>
            <person name="Teijaro C.N."/>
            <person name="Fluegel L."/>
            <person name="Davis C.M."/>
            <person name="Simpson J.R."/>
            <person name="Lauterbach L."/>
            <person name="Steele A.D."/>
            <person name="Gui C."/>
            <person name="Meng S."/>
            <person name="Li G."/>
            <person name="Viehrig K."/>
            <person name="Ye F."/>
            <person name="Su P."/>
            <person name="Kiefer A.F."/>
            <person name="Nichols A."/>
            <person name="Cepeda A.J."/>
            <person name="Yan W."/>
            <person name="Fan B."/>
            <person name="Jiang Y."/>
            <person name="Adhikari A."/>
            <person name="Zheng C.-J."/>
            <person name="Schuster L."/>
            <person name="Cowan T.M."/>
            <person name="Smanski M.J."/>
            <person name="Chevrette M.G."/>
            <person name="De Carvalho L.P.S."/>
            <person name="Shen B."/>
        </authorList>
    </citation>
    <scope>NUCLEOTIDE SEQUENCE [LARGE SCALE GENOMIC DNA]</scope>
    <source>
        <strain evidence="3 4">NPDC050100</strain>
    </source>
</reference>
<keyword evidence="2" id="KW-0472">Membrane</keyword>
<sequence>MDDEWTRRVWPPATRDDAARSDAARGDVLRGGMPGGDTAPGDTVPSGVIRGDAVRSGPDEDLPPSARWYGTPAPPPRRMPRWAVRLIVGTLASAAAGTVIGVLVVTVMSRAEGRPTGTVTDPLAGVAYDLPSGWQEAVVAPVTGFTSAAVNDGRVAVMARRGERADPADPRPAVVGLTDVYARLLLHGDKIDVVDDRAVTAGSRRGYTRALRAEYRDTVNQPAFLRVTLLLDAEGASTVLLGLAHPDEPASRADIDALMAGVR</sequence>
<proteinExistence type="predicted"/>
<keyword evidence="2" id="KW-0812">Transmembrane</keyword>
<evidence type="ECO:0000256" key="2">
    <source>
        <dbReference type="SAM" id="Phobius"/>
    </source>
</evidence>
<feature type="region of interest" description="Disordered" evidence="1">
    <location>
        <begin position="1"/>
        <end position="75"/>
    </location>
</feature>
<dbReference type="EMBL" id="JBFALK010000006">
    <property type="protein sequence ID" value="MEV0969704.1"/>
    <property type="molecule type" value="Genomic_DNA"/>
</dbReference>
<evidence type="ECO:0000313" key="4">
    <source>
        <dbReference type="Proteomes" id="UP001551675"/>
    </source>
</evidence>
<feature type="compositionally biased region" description="Basic and acidic residues" evidence="1">
    <location>
        <begin position="14"/>
        <end position="28"/>
    </location>
</feature>
<dbReference type="Proteomes" id="UP001551675">
    <property type="component" value="Unassembled WGS sequence"/>
</dbReference>
<keyword evidence="2" id="KW-1133">Transmembrane helix</keyword>
<keyword evidence="4" id="KW-1185">Reference proteome</keyword>
<evidence type="ECO:0000256" key="1">
    <source>
        <dbReference type="SAM" id="MobiDB-lite"/>
    </source>
</evidence>
<gene>
    <name evidence="3" type="ORF">AB0I59_13795</name>
</gene>
<dbReference type="RefSeq" id="WP_358132697.1">
    <property type="nucleotide sequence ID" value="NZ_JBFALK010000006.1"/>
</dbReference>
<evidence type="ECO:0000313" key="3">
    <source>
        <dbReference type="EMBL" id="MEV0969704.1"/>
    </source>
</evidence>